<dbReference type="CDD" id="cd13127">
    <property type="entry name" value="MATE_tuaB_like"/>
    <property type="match status" value="1"/>
</dbReference>
<dbReference type="AlphaFoldDB" id="A0A502FYY9"/>
<name>A0A502FYY9_9SPHN</name>
<comment type="subcellular location">
    <subcellularLocation>
        <location evidence="1">Cell membrane</location>
        <topology evidence="1">Multi-pass membrane protein</topology>
    </subcellularLocation>
</comment>
<evidence type="ECO:0000256" key="8">
    <source>
        <dbReference type="SAM" id="Phobius"/>
    </source>
</evidence>
<evidence type="ECO:0000256" key="3">
    <source>
        <dbReference type="ARBA" id="ARBA00022475"/>
    </source>
</evidence>
<feature type="transmembrane region" description="Helical" evidence="8">
    <location>
        <begin position="403"/>
        <end position="422"/>
    </location>
</feature>
<feature type="transmembrane region" description="Helical" evidence="8">
    <location>
        <begin position="313"/>
        <end position="334"/>
    </location>
</feature>
<keyword evidence="3" id="KW-1003">Cell membrane</keyword>
<evidence type="ECO:0000256" key="6">
    <source>
        <dbReference type="ARBA" id="ARBA00023136"/>
    </source>
</evidence>
<comment type="caution">
    <text evidence="9">The sequence shown here is derived from an EMBL/GenBank/DDBJ whole genome shotgun (WGS) entry which is preliminary data.</text>
</comment>
<accession>A0A502FYY9</accession>
<feature type="transmembrane region" description="Helical" evidence="8">
    <location>
        <begin position="463"/>
        <end position="484"/>
    </location>
</feature>
<feature type="transmembrane region" description="Helical" evidence="8">
    <location>
        <begin position="165"/>
        <end position="188"/>
    </location>
</feature>
<evidence type="ECO:0000256" key="7">
    <source>
        <dbReference type="SAM" id="MobiDB-lite"/>
    </source>
</evidence>
<feature type="transmembrane region" description="Helical" evidence="8">
    <location>
        <begin position="101"/>
        <end position="124"/>
    </location>
</feature>
<feature type="transmembrane region" description="Helical" evidence="8">
    <location>
        <begin position="63"/>
        <end position="89"/>
    </location>
</feature>
<feature type="region of interest" description="Disordered" evidence="7">
    <location>
        <begin position="1"/>
        <end position="24"/>
    </location>
</feature>
<feature type="transmembrane region" description="Helical" evidence="8">
    <location>
        <begin position="194"/>
        <end position="215"/>
    </location>
</feature>
<evidence type="ECO:0000313" key="10">
    <source>
        <dbReference type="Proteomes" id="UP000319931"/>
    </source>
</evidence>
<dbReference type="EMBL" id="RCZC01000002">
    <property type="protein sequence ID" value="TPG54755.1"/>
    <property type="molecule type" value="Genomic_DNA"/>
</dbReference>
<evidence type="ECO:0000256" key="4">
    <source>
        <dbReference type="ARBA" id="ARBA00022692"/>
    </source>
</evidence>
<keyword evidence="6 8" id="KW-0472">Membrane</keyword>
<evidence type="ECO:0000256" key="5">
    <source>
        <dbReference type="ARBA" id="ARBA00022989"/>
    </source>
</evidence>
<dbReference type="Proteomes" id="UP000319931">
    <property type="component" value="Unassembled WGS sequence"/>
</dbReference>
<feature type="transmembrane region" description="Helical" evidence="8">
    <location>
        <begin position="346"/>
        <end position="367"/>
    </location>
</feature>
<dbReference type="PANTHER" id="PTHR30250:SF10">
    <property type="entry name" value="LIPOPOLYSACCHARIDE BIOSYNTHESIS PROTEIN WZXC"/>
    <property type="match status" value="1"/>
</dbReference>
<dbReference type="PANTHER" id="PTHR30250">
    <property type="entry name" value="PST FAMILY PREDICTED COLANIC ACID TRANSPORTER"/>
    <property type="match status" value="1"/>
</dbReference>
<organism evidence="9 10">
    <name type="scientific">Sphingomonas glacialis</name>
    <dbReference type="NCBI Taxonomy" id="658225"/>
    <lineage>
        <taxon>Bacteria</taxon>
        <taxon>Pseudomonadati</taxon>
        <taxon>Pseudomonadota</taxon>
        <taxon>Alphaproteobacteria</taxon>
        <taxon>Sphingomonadales</taxon>
        <taxon>Sphingomonadaceae</taxon>
        <taxon>Sphingomonas</taxon>
    </lineage>
</organism>
<reference evidence="9 10" key="1">
    <citation type="journal article" date="2019" name="Environ. Microbiol.">
        <title>Species interactions and distinct microbial communities in high Arctic permafrost affected cryosols are associated with the CH4 and CO2 gas fluxes.</title>
        <authorList>
            <person name="Altshuler I."/>
            <person name="Hamel J."/>
            <person name="Turney S."/>
            <person name="Magnuson E."/>
            <person name="Levesque R."/>
            <person name="Greer C."/>
            <person name="Whyte L.G."/>
        </authorList>
    </citation>
    <scope>NUCLEOTIDE SEQUENCE [LARGE SCALE GENOMIC DNA]</scope>
    <source>
        <strain evidence="9 10">E6.1</strain>
    </source>
</reference>
<dbReference type="Pfam" id="PF13440">
    <property type="entry name" value="Polysacc_synt_3"/>
    <property type="match status" value="1"/>
</dbReference>
<keyword evidence="4 8" id="KW-0812">Transmembrane</keyword>
<evidence type="ECO:0000256" key="1">
    <source>
        <dbReference type="ARBA" id="ARBA00004651"/>
    </source>
</evidence>
<sequence length="513" mass="54333">MPTDAAADTEVPANPEDSPTSPEGFSHRAMGGALMLGSAQGVKFLCQLASTVILSRLLAPTDFGLFAMLMPLVWFVMMIQDFGLSNAVITVRNVTRAHETTLFLINVGLSVVLALALAVASPLISDFYNAPAVVPLAIALAGTIVLSGLATLQFAILARDLRFGAMMVAEIGGAVGGLAASIAIAVIYPSPWALVASVIGNMAIGLVCGWVATGWRPVRPARLSEVRHLLAFGGGIAGANIANFIARNADNILIGRYLGAQQLGFYDRAYKLLLFPLMQIVSPLSRTVVPILSQLADDAPRYRSAYRRAANQIMLVAIPGMVVLVVMADQLIPLAMGKQWVNVVPIFRWLGLAGIYMPLTQTLPWLLVSQQRTRDLSTVTTLHTIVCVAAFIAGLQFGVTGVAASFALVDLFVGLPLMIWYVGRSGPVSTWDLASLASSHAVAACVAAGALMLFRHLTALDAIPALILGGIIGYAISWLVIALMPGGRETIGQLVMLVRRAAGLRFRRRATAA</sequence>
<keyword evidence="10" id="KW-1185">Reference proteome</keyword>
<dbReference type="InterPro" id="IPR050833">
    <property type="entry name" value="Poly_Biosynth_Transport"/>
</dbReference>
<evidence type="ECO:0000313" key="9">
    <source>
        <dbReference type="EMBL" id="TPG54755.1"/>
    </source>
</evidence>
<evidence type="ECO:0000256" key="2">
    <source>
        <dbReference type="ARBA" id="ARBA00007430"/>
    </source>
</evidence>
<protein>
    <submittedName>
        <fullName evidence="9">Lipopolysaccharide biosynthesis protein</fullName>
    </submittedName>
</protein>
<comment type="similarity">
    <text evidence="2">Belongs to the polysaccharide synthase family.</text>
</comment>
<dbReference type="RefSeq" id="WP_140849907.1">
    <property type="nucleotide sequence ID" value="NZ_RCZC01000002.1"/>
</dbReference>
<feature type="transmembrane region" description="Helical" evidence="8">
    <location>
        <begin position="136"/>
        <end position="158"/>
    </location>
</feature>
<proteinExistence type="inferred from homology"/>
<dbReference type="GO" id="GO:0005886">
    <property type="term" value="C:plasma membrane"/>
    <property type="evidence" value="ECO:0007669"/>
    <property type="project" value="UniProtKB-SubCell"/>
</dbReference>
<gene>
    <name evidence="9" type="ORF">EAH76_09015</name>
</gene>
<keyword evidence="5 8" id="KW-1133">Transmembrane helix</keyword>
<dbReference type="OrthoDB" id="7605542at2"/>
<feature type="transmembrane region" description="Helical" evidence="8">
    <location>
        <begin position="379"/>
        <end position="397"/>
    </location>
</feature>
<feature type="transmembrane region" description="Helical" evidence="8">
    <location>
        <begin position="434"/>
        <end position="457"/>
    </location>
</feature>